<reference evidence="2" key="1">
    <citation type="submission" date="2022-07" db="EMBL/GenBank/DDBJ databases">
        <title>Description and genome-wide analysis of Profundicola chukchiensis gen. nov., sp. nov., marine bacteria isolated from bottom sediments of the Chukchi Sea.</title>
        <authorList>
            <person name="Romanenko L."/>
            <person name="Otstavnykh N."/>
            <person name="Kurilenko V."/>
            <person name="Eremeev V."/>
            <person name="Velansky P."/>
            <person name="Mikhailov V."/>
            <person name="Isaeva M."/>
        </authorList>
    </citation>
    <scope>NUCLEOTIDE SEQUENCE</scope>
    <source>
        <strain evidence="2">KMM 9713</strain>
    </source>
</reference>
<evidence type="ECO:0000313" key="3">
    <source>
        <dbReference type="Proteomes" id="UP001152599"/>
    </source>
</evidence>
<evidence type="ECO:0008006" key="4">
    <source>
        <dbReference type="Google" id="ProtNLM"/>
    </source>
</evidence>
<dbReference type="AlphaFoldDB" id="A0A9X4MY37"/>
<feature type="signal peptide" evidence="1">
    <location>
        <begin position="1"/>
        <end position="18"/>
    </location>
</feature>
<gene>
    <name evidence="2" type="ORF">NMK71_04430</name>
</gene>
<proteinExistence type="predicted"/>
<keyword evidence="3" id="KW-1185">Reference proteome</keyword>
<keyword evidence="1" id="KW-0732">Signal</keyword>
<dbReference type="Proteomes" id="UP001152599">
    <property type="component" value="Unassembled WGS sequence"/>
</dbReference>
<accession>A0A9X4MY37</accession>
<evidence type="ECO:0000256" key="1">
    <source>
        <dbReference type="SAM" id="SignalP"/>
    </source>
</evidence>
<dbReference type="EMBL" id="JANCMU010000001">
    <property type="protein sequence ID" value="MDG4945652.1"/>
    <property type="molecule type" value="Genomic_DNA"/>
</dbReference>
<protein>
    <recommendedName>
        <fullName evidence="4">TonB protein C-terminal</fullName>
    </recommendedName>
</protein>
<comment type="caution">
    <text evidence="2">The sequence shown here is derived from an EMBL/GenBank/DDBJ whole genome shotgun (WGS) entry which is preliminary data.</text>
</comment>
<evidence type="ECO:0000313" key="2">
    <source>
        <dbReference type="EMBL" id="MDG4945652.1"/>
    </source>
</evidence>
<dbReference type="RefSeq" id="WP_304420218.1">
    <property type="nucleotide sequence ID" value="NZ_JANCMU010000001.1"/>
</dbReference>
<organism evidence="2 3">
    <name type="scientific">Profundicola chukchiensis</name>
    <dbReference type="NCBI Taxonomy" id="2961959"/>
    <lineage>
        <taxon>Bacteria</taxon>
        <taxon>Pseudomonadati</taxon>
        <taxon>Bacteroidota</taxon>
        <taxon>Flavobacteriia</taxon>
        <taxon>Flavobacteriales</taxon>
        <taxon>Weeksellaceae</taxon>
        <taxon>Profundicola</taxon>
    </lineage>
</organism>
<name>A0A9X4MY37_9FLAO</name>
<sequence length="170" mass="19574">MKKFLCLFLISCSIFSMAQVSSKSEDTAPHSVAKKALKPVMKIDFEKEVYFPNQITKMALFPSCTATETLREGFECFNYEMQNLIAEAKEELNFKSTSAEETDITMEYTIKRDGTIENLMVRSGDEAYHKEALRIMQKVVSDINEADEKLTPPMIKNREVNMFMRTVIRL</sequence>
<feature type="chain" id="PRO_5040755968" description="TonB protein C-terminal" evidence="1">
    <location>
        <begin position="19"/>
        <end position="170"/>
    </location>
</feature>